<dbReference type="Gene3D" id="3.30.1120.10">
    <property type="match status" value="1"/>
</dbReference>
<sequence length="512" mass="55505">MKTKALLKAVPLAGAALVAGCSGDQPQKPNVIIIYADDIGYGDLSCNGTAAVSTPNVDSLAEHGIRFTNSHTTSSVSTPSRYGLLTGQYPWRKEGTGIATGDAGMIIRPEQYTMADMFKEAGYATGAVGKWHLGLGDKAGTQDWNGTVTPALSDIGFDYSYIMAATGDRVPCVFIENGRVVNLDPSDPIQVSYKTPFEGEPLAKDHPELLRIHPSQGHDQAIINGIPRIGYMKGGKSALWRDEDIADSITVHALDFIAEHKDGPFFLYLGTNDIHVPRVPHERFAGKSGLGPRGDALLSFDETVGKVMACLEELGIDDNTVVILSSDNGPVVDDGYHDQAWELLGNHRPWADFRGGKYSAFEAGTRVPMIVRWGDRFEGIVSDALFSHIDFFASLASLAGTEIPEGVAPDSRNALDVLTGEDLTGRDYVIEQNVNSTLSIMDSEGWKYISPSDAPAIEFYTKMELGNSPDEQLYNVSSEKYEKDNCVDEFPEKAAELKKMLEEETAKGVAAK</sequence>
<dbReference type="PROSITE" id="PS51257">
    <property type="entry name" value="PROKAR_LIPOPROTEIN"/>
    <property type="match status" value="1"/>
</dbReference>
<dbReference type="InterPro" id="IPR000917">
    <property type="entry name" value="Sulfatase_N"/>
</dbReference>
<dbReference type="InterPro" id="IPR052701">
    <property type="entry name" value="GAG_Ulvan_Degrading_Sulfatases"/>
</dbReference>
<evidence type="ECO:0000256" key="4">
    <source>
        <dbReference type="SAM" id="SignalP"/>
    </source>
</evidence>
<dbReference type="GO" id="GO:0016787">
    <property type="term" value="F:hydrolase activity"/>
    <property type="evidence" value="ECO:0007669"/>
    <property type="project" value="UniProtKB-KW"/>
</dbReference>
<comment type="caution">
    <text evidence="6">The sequence shown here is derived from an EMBL/GenBank/DDBJ whole genome shotgun (WGS) entry which is preliminary data.</text>
</comment>
<comment type="PTM">
    <text evidence="3">The conversion to 3-oxoalanine (also known as C-formylglycine, FGly), of a serine or cysteine residue in prokaryotes and of a cysteine residue in eukaryotes, is critical for catalytic activity.</text>
</comment>
<reference evidence="6" key="1">
    <citation type="submission" date="2020-10" db="EMBL/GenBank/DDBJ databases">
        <authorList>
            <person name="Gilroy R."/>
        </authorList>
    </citation>
    <scope>NUCLEOTIDE SEQUENCE</scope>
    <source>
        <strain evidence="6">B1-13419</strain>
    </source>
</reference>
<feature type="signal peptide" evidence="4">
    <location>
        <begin position="1"/>
        <end position="15"/>
    </location>
</feature>
<feature type="modified residue" description="3-oxoalanine (Ser)" evidence="3">
    <location>
        <position position="77"/>
    </location>
</feature>
<name>A0A9D9NHT1_9BACT</name>
<feature type="domain" description="Sulfatase N-terminal" evidence="5">
    <location>
        <begin position="29"/>
        <end position="400"/>
    </location>
</feature>
<dbReference type="AlphaFoldDB" id="A0A9D9NHT1"/>
<gene>
    <name evidence="6" type="ORF">IAB91_02440</name>
</gene>
<accession>A0A9D9NHT1</accession>
<evidence type="ECO:0000256" key="3">
    <source>
        <dbReference type="PIRSR" id="PIRSR600917-52"/>
    </source>
</evidence>
<feature type="chain" id="PRO_5038629026" evidence="4">
    <location>
        <begin position="16"/>
        <end position="512"/>
    </location>
</feature>
<dbReference type="Gene3D" id="3.40.720.10">
    <property type="entry name" value="Alkaline Phosphatase, subunit A"/>
    <property type="match status" value="1"/>
</dbReference>
<dbReference type="PROSITE" id="PS00149">
    <property type="entry name" value="SULFATASE_2"/>
    <property type="match status" value="1"/>
</dbReference>
<dbReference type="InterPro" id="IPR017850">
    <property type="entry name" value="Alkaline_phosphatase_core_sf"/>
</dbReference>
<keyword evidence="4" id="KW-0732">Signal</keyword>
<dbReference type="PROSITE" id="PS00523">
    <property type="entry name" value="SULFATASE_1"/>
    <property type="match status" value="1"/>
</dbReference>
<dbReference type="SUPFAM" id="SSF53649">
    <property type="entry name" value="Alkaline phosphatase-like"/>
    <property type="match status" value="1"/>
</dbReference>
<comment type="similarity">
    <text evidence="1">Belongs to the sulfatase family.</text>
</comment>
<dbReference type="Proteomes" id="UP000823757">
    <property type="component" value="Unassembled WGS sequence"/>
</dbReference>
<reference evidence="6" key="2">
    <citation type="journal article" date="2021" name="PeerJ">
        <title>Extensive microbial diversity within the chicken gut microbiome revealed by metagenomics and culture.</title>
        <authorList>
            <person name="Gilroy R."/>
            <person name="Ravi A."/>
            <person name="Getino M."/>
            <person name="Pursley I."/>
            <person name="Horton D.L."/>
            <person name="Alikhan N.F."/>
            <person name="Baker D."/>
            <person name="Gharbi K."/>
            <person name="Hall N."/>
            <person name="Watson M."/>
            <person name="Adriaenssens E.M."/>
            <person name="Foster-Nyarko E."/>
            <person name="Jarju S."/>
            <person name="Secka A."/>
            <person name="Antonio M."/>
            <person name="Oren A."/>
            <person name="Chaudhuri R.R."/>
            <person name="La Ragione R."/>
            <person name="Hildebrand F."/>
            <person name="Pallen M.J."/>
        </authorList>
    </citation>
    <scope>NUCLEOTIDE SEQUENCE</scope>
    <source>
        <strain evidence="6">B1-13419</strain>
    </source>
</reference>
<evidence type="ECO:0000256" key="2">
    <source>
        <dbReference type="ARBA" id="ARBA00022801"/>
    </source>
</evidence>
<dbReference type="EMBL" id="JADIMD010000033">
    <property type="protein sequence ID" value="MBO8474136.1"/>
    <property type="molecule type" value="Genomic_DNA"/>
</dbReference>
<organism evidence="6 7">
    <name type="scientific">Candidatus Cryptobacteroides faecigallinarum</name>
    <dbReference type="NCBI Taxonomy" id="2840763"/>
    <lineage>
        <taxon>Bacteria</taxon>
        <taxon>Pseudomonadati</taxon>
        <taxon>Bacteroidota</taxon>
        <taxon>Bacteroidia</taxon>
        <taxon>Bacteroidales</taxon>
        <taxon>Candidatus Cryptobacteroides</taxon>
    </lineage>
</organism>
<evidence type="ECO:0000313" key="6">
    <source>
        <dbReference type="EMBL" id="MBO8474136.1"/>
    </source>
</evidence>
<evidence type="ECO:0000259" key="5">
    <source>
        <dbReference type="Pfam" id="PF00884"/>
    </source>
</evidence>
<dbReference type="PANTHER" id="PTHR43751:SF6">
    <property type="entry name" value="N-ACETYLGALACTOSAMINE-6-O-SULFATASE"/>
    <property type="match status" value="1"/>
</dbReference>
<dbReference type="InterPro" id="IPR024607">
    <property type="entry name" value="Sulfatase_CS"/>
</dbReference>
<keyword evidence="2 6" id="KW-0378">Hydrolase</keyword>
<evidence type="ECO:0000256" key="1">
    <source>
        <dbReference type="ARBA" id="ARBA00008779"/>
    </source>
</evidence>
<evidence type="ECO:0000313" key="7">
    <source>
        <dbReference type="Proteomes" id="UP000823757"/>
    </source>
</evidence>
<proteinExistence type="inferred from homology"/>
<protein>
    <submittedName>
        <fullName evidence="6">Sulfatase-like hydrolase/transferase</fullName>
    </submittedName>
</protein>
<dbReference type="PANTHER" id="PTHR43751">
    <property type="entry name" value="SULFATASE"/>
    <property type="match status" value="1"/>
</dbReference>
<dbReference type="Pfam" id="PF00884">
    <property type="entry name" value="Sulfatase"/>
    <property type="match status" value="1"/>
</dbReference>